<evidence type="ECO:0000313" key="11">
    <source>
        <dbReference type="Proteomes" id="UP000186698"/>
    </source>
</evidence>
<dbReference type="GO" id="GO:0005634">
    <property type="term" value="C:nucleus"/>
    <property type="evidence" value="ECO:0000318"/>
    <property type="project" value="GO_Central"/>
</dbReference>
<dbReference type="PROSITE" id="PS00383">
    <property type="entry name" value="TYR_PHOSPHATASE_1"/>
    <property type="match status" value="1"/>
</dbReference>
<dbReference type="SUPFAM" id="SSF52799">
    <property type="entry name" value="(Phosphotyrosine protein) phosphatases II"/>
    <property type="match status" value="1"/>
</dbReference>
<feature type="compositionally biased region" description="Polar residues" evidence="8">
    <location>
        <begin position="474"/>
        <end position="490"/>
    </location>
</feature>
<dbReference type="Proteomes" id="UP000186698">
    <property type="component" value="Chromosome 8S"/>
</dbReference>
<dbReference type="InterPro" id="IPR003595">
    <property type="entry name" value="Tyr_Pase_cat"/>
</dbReference>
<evidence type="ECO:0000259" key="10">
    <source>
        <dbReference type="PROSITE" id="PS50056"/>
    </source>
</evidence>
<dbReference type="AGR" id="Xenbase:XB-GENE-5829025"/>
<feature type="domain" description="Tyrosine specific protein phosphatases" evidence="10">
    <location>
        <begin position="206"/>
        <end position="283"/>
    </location>
</feature>
<evidence type="ECO:0000256" key="2">
    <source>
        <dbReference type="ARBA" id="ARBA00013064"/>
    </source>
</evidence>
<dbReference type="Pfam" id="PF00102">
    <property type="entry name" value="Y_phosphatase"/>
    <property type="match status" value="1"/>
</dbReference>
<evidence type="ECO:0000256" key="3">
    <source>
        <dbReference type="ARBA" id="ARBA00022490"/>
    </source>
</evidence>
<name>A0A8J0TN26_XENLA</name>
<comment type="similarity">
    <text evidence="7">Belongs to the protein-tyrosine phosphatase family. Non-receptor class 4 subfamily.</text>
</comment>
<dbReference type="AlphaFoldDB" id="A0A8J0TN26"/>
<sequence>MSHLANNLRAFLARVQSLKCRGDGDPLGTEFQEIRTQAAAFRNDYTTEVGASQENLKKNRYKDILPYDQTRVQVSFLDEEEGSDYINASFIKGLDISRRYIATQGPLSHTIQDFWRMIWQYEVKVIVMACREVEHGKRKCERYWPLDDAAAPAQFGPFTISKVEKNRVNAEVIYRKLRITFKEVSRDISHFQYVAWPDHGIPDSYSCFLEMIQLVPKYQQESRVPLCVHCSAGCGRTGVICMVEYIQSLLHLQRVPPDFSIFNAVLNMRRQRPSAIQTREQYEFLYHAVTEMFEKELQSSLVYESLKEDKSPLYDDATSLLRTNQTLPLQRKKPPARPSIPAEYLPPCAPEQRPGPNMSANETYAVVQKKRPSAPVPSSVPDPRPQTVEYVNVPTHVPTPQNQLYSTVTPKSNRPSSANMPTGSLSSSYTLAGLPSPVEVAPVEYAQVSMPRTVDSNSGSSSNAAKSGGKWWQLPTSAFPGSSSRNASSRDQYEDVSEQVQGQPAATGLGFNCRIGKPKGPRDPPAEWSR</sequence>
<dbReference type="InterPro" id="IPR000387">
    <property type="entry name" value="Tyr_Pase_dom"/>
</dbReference>
<feature type="region of interest" description="Disordered" evidence="8">
    <location>
        <begin position="396"/>
        <end position="424"/>
    </location>
</feature>
<dbReference type="CTD" id="100158317"/>
<keyword evidence="3" id="KW-0963">Cytoplasm</keyword>
<evidence type="ECO:0000256" key="7">
    <source>
        <dbReference type="ARBA" id="ARBA00034734"/>
    </source>
</evidence>
<feature type="compositionally biased region" description="Basic and acidic residues" evidence="8">
    <location>
        <begin position="520"/>
        <end position="530"/>
    </location>
</feature>
<feature type="compositionally biased region" description="Low complexity" evidence="8">
    <location>
        <begin position="456"/>
        <end position="470"/>
    </location>
</feature>
<evidence type="ECO:0000256" key="1">
    <source>
        <dbReference type="ARBA" id="ARBA00004496"/>
    </source>
</evidence>
<dbReference type="Gene3D" id="3.90.190.10">
    <property type="entry name" value="Protein tyrosine phosphatase superfamily"/>
    <property type="match status" value="1"/>
</dbReference>
<dbReference type="OrthoDB" id="10253954at2759"/>
<dbReference type="GO" id="GO:0005737">
    <property type="term" value="C:cytoplasm"/>
    <property type="evidence" value="ECO:0000318"/>
    <property type="project" value="GO_Central"/>
</dbReference>
<organism evidence="11 12">
    <name type="scientific">Xenopus laevis</name>
    <name type="common">African clawed frog</name>
    <dbReference type="NCBI Taxonomy" id="8355"/>
    <lineage>
        <taxon>Eukaryota</taxon>
        <taxon>Metazoa</taxon>
        <taxon>Chordata</taxon>
        <taxon>Craniata</taxon>
        <taxon>Vertebrata</taxon>
        <taxon>Euteleostomi</taxon>
        <taxon>Amphibia</taxon>
        <taxon>Batrachia</taxon>
        <taxon>Anura</taxon>
        <taxon>Pipoidea</taxon>
        <taxon>Pipidae</taxon>
        <taxon>Xenopodinae</taxon>
        <taxon>Xenopus</taxon>
        <taxon>Xenopus</taxon>
    </lineage>
</organism>
<dbReference type="GO" id="GO:0004726">
    <property type="term" value="F:non-membrane spanning protein tyrosine phosphatase activity"/>
    <property type="evidence" value="ECO:0007669"/>
    <property type="project" value="InterPro"/>
</dbReference>
<feature type="domain" description="Tyrosine-protein phosphatase" evidence="9">
    <location>
        <begin position="27"/>
        <end position="292"/>
    </location>
</feature>
<protein>
    <recommendedName>
        <fullName evidence="2">protein-tyrosine-phosphatase</fullName>
        <ecNumber evidence="2">3.1.3.48</ecNumber>
    </recommendedName>
</protein>
<dbReference type="Xenbase" id="XB-GENE-5829025">
    <property type="gene designation" value="ptpn18.S"/>
</dbReference>
<feature type="compositionally biased region" description="Polar residues" evidence="8">
    <location>
        <begin position="398"/>
        <end position="424"/>
    </location>
</feature>
<dbReference type="PANTHER" id="PTHR45983">
    <property type="entry name" value="TYROSINE PHOSPHATSE N18, PUTATIVE-RELATED"/>
    <property type="match status" value="1"/>
</dbReference>
<evidence type="ECO:0000313" key="12">
    <source>
        <dbReference type="RefSeq" id="XP_018087279.1"/>
    </source>
</evidence>
<accession>A0A8J0TN26</accession>
<evidence type="ECO:0000259" key="9">
    <source>
        <dbReference type="PROSITE" id="PS50055"/>
    </source>
</evidence>
<keyword evidence="6" id="KW-0904">Protein phosphatase</keyword>
<dbReference type="PANTHER" id="PTHR45983:SF4">
    <property type="entry name" value="TYROSINE-PROTEIN PHOSPHATASE NON-RECEPTOR TYPE 18"/>
    <property type="match status" value="1"/>
</dbReference>
<dbReference type="SMART" id="SM00194">
    <property type="entry name" value="PTPc"/>
    <property type="match status" value="1"/>
</dbReference>
<keyword evidence="4" id="KW-0597">Phosphoprotein</keyword>
<dbReference type="FunFam" id="3.90.190.10:FF:000045">
    <property type="entry name" value="Tyrosine-protein phosphatase non-receptor type 12"/>
    <property type="match status" value="1"/>
</dbReference>
<dbReference type="PROSITE" id="PS50056">
    <property type="entry name" value="TYR_PHOSPHATASE_2"/>
    <property type="match status" value="1"/>
</dbReference>
<dbReference type="GeneID" id="100158317"/>
<dbReference type="PROSITE" id="PS50055">
    <property type="entry name" value="TYR_PHOSPHATASE_PTP"/>
    <property type="match status" value="1"/>
</dbReference>
<evidence type="ECO:0000256" key="5">
    <source>
        <dbReference type="ARBA" id="ARBA00022801"/>
    </source>
</evidence>
<dbReference type="GO" id="GO:0004725">
    <property type="term" value="F:protein tyrosine phosphatase activity"/>
    <property type="evidence" value="ECO:0000318"/>
    <property type="project" value="GO_Central"/>
</dbReference>
<dbReference type="InterPro" id="IPR047170">
    <property type="entry name" value="PTN12/18/22"/>
</dbReference>
<evidence type="ECO:0000256" key="6">
    <source>
        <dbReference type="ARBA" id="ARBA00022912"/>
    </source>
</evidence>
<dbReference type="RefSeq" id="XP_018087279.1">
    <property type="nucleotide sequence ID" value="XM_018231790.2"/>
</dbReference>
<dbReference type="InterPro" id="IPR016130">
    <property type="entry name" value="Tyr_Pase_AS"/>
</dbReference>
<dbReference type="SMART" id="SM00404">
    <property type="entry name" value="PTPc_motif"/>
    <property type="match status" value="1"/>
</dbReference>
<proteinExistence type="inferred from homology"/>
<keyword evidence="5" id="KW-0378">Hydrolase</keyword>
<dbReference type="EC" id="3.1.3.48" evidence="2"/>
<dbReference type="InterPro" id="IPR029021">
    <property type="entry name" value="Prot-tyrosine_phosphatase-like"/>
</dbReference>
<evidence type="ECO:0000256" key="4">
    <source>
        <dbReference type="ARBA" id="ARBA00022553"/>
    </source>
</evidence>
<comment type="subcellular location">
    <subcellularLocation>
        <location evidence="1">Cytoplasm</location>
    </subcellularLocation>
</comment>
<feature type="region of interest" description="Disordered" evidence="8">
    <location>
        <begin position="452"/>
        <end position="530"/>
    </location>
</feature>
<evidence type="ECO:0000313" key="13">
    <source>
        <dbReference type="Xenbase" id="XB-GENE-5829025"/>
    </source>
</evidence>
<reference evidence="12" key="1">
    <citation type="submission" date="2025-08" db="UniProtKB">
        <authorList>
            <consortium name="RefSeq"/>
        </authorList>
    </citation>
    <scope>IDENTIFICATION</scope>
    <source>
        <strain evidence="12">J_2021</strain>
        <tissue evidence="12">Erythrocytes</tissue>
    </source>
</reference>
<dbReference type="InterPro" id="IPR000242">
    <property type="entry name" value="PTP_cat"/>
</dbReference>
<gene>
    <name evidence="12 13" type="primary">ptpn18.S</name>
    <name evidence="12" type="synonym">ptpn18</name>
</gene>
<evidence type="ECO:0000256" key="8">
    <source>
        <dbReference type="SAM" id="MobiDB-lite"/>
    </source>
</evidence>
<dbReference type="PRINTS" id="PR00700">
    <property type="entry name" value="PRTYPHPHTASE"/>
</dbReference>
<keyword evidence="11" id="KW-1185">Reference proteome</keyword>